<evidence type="ECO:0000256" key="2">
    <source>
        <dbReference type="ARBA" id="ARBA00022692"/>
    </source>
</evidence>
<evidence type="ECO:0000313" key="7">
    <source>
        <dbReference type="EMBL" id="EIE99344.1"/>
    </source>
</evidence>
<feature type="transmembrane region" description="Helical" evidence="5">
    <location>
        <begin position="93"/>
        <end position="112"/>
    </location>
</feature>
<reference evidence="7 8" key="1">
    <citation type="submission" date="2011-09" db="EMBL/GenBank/DDBJ databases">
        <authorList>
            <consortium name="US DOE Joint Genome Institute (JGI-PGF)"/>
            <person name="Lucas S."/>
            <person name="Han J."/>
            <person name="Lapidus A."/>
            <person name="Cheng J.-F."/>
            <person name="Goodwin L."/>
            <person name="Pitluck S."/>
            <person name="Peters L."/>
            <person name="Land M.L."/>
            <person name="Hauser L."/>
            <person name="Brambilla E."/>
            <person name="Klenk H.-P."/>
            <person name="Woyke T.J."/>
        </authorList>
    </citation>
    <scope>NUCLEOTIDE SEQUENCE [LARGE SCALE GENOMIC DNA]</scope>
    <source>
        <strain evidence="7 8">K62</strain>
    </source>
</reference>
<feature type="transmembrane region" description="Helical" evidence="5">
    <location>
        <begin position="118"/>
        <end position="139"/>
    </location>
</feature>
<feature type="transmembrane region" description="Helical" evidence="5">
    <location>
        <begin position="60"/>
        <end position="81"/>
    </location>
</feature>
<dbReference type="PANTHER" id="PTHR42718">
    <property type="entry name" value="MAJOR FACILITATOR SUPERFAMILY MULTIDRUG TRANSPORTER MFSC"/>
    <property type="match status" value="1"/>
</dbReference>
<dbReference type="RefSeq" id="WP_005464846.1">
    <property type="nucleotide sequence ID" value="NZ_CM001484.1"/>
</dbReference>
<dbReference type="AlphaFoldDB" id="I1D320"/>
<feature type="transmembrane region" description="Helical" evidence="5">
    <location>
        <begin position="287"/>
        <end position="311"/>
    </location>
</feature>
<keyword evidence="3 5" id="KW-1133">Transmembrane helix</keyword>
<evidence type="ECO:0000256" key="3">
    <source>
        <dbReference type="ARBA" id="ARBA00022989"/>
    </source>
</evidence>
<feature type="transmembrane region" description="Helical" evidence="5">
    <location>
        <begin position="430"/>
        <end position="448"/>
    </location>
</feature>
<dbReference type="EMBL" id="CM001484">
    <property type="protein sequence ID" value="EIE99344.1"/>
    <property type="molecule type" value="Genomic_DNA"/>
</dbReference>
<sequence length="491" mass="50352">MSTETGPRSVPSGERGDRGITGSGWWILGIALAGTFLAIMDSFIVNVAVPSVRAELNASFAQIEFVVGGYVLVYGLLLVLGGRLGDLHGVQRMFVVGVGVFTLASLAAGLAPDATSLIVARLVQGGGAALFYPQVLAILRTAFDGRAGATAFALFGATIGLASIAGQLVGGLLLHLDVWGLGWRLVFLVNVPVGVATVVGALRFLPRGERTCSRVRGALDVTGVGLLSVALLALSVPLVEGNHAGWPWWTWVSLVSSLPLLAVFVVWERRLKRRGGAPLVDPDLLALRGFAAGNGIAVVFFAGNAGLFFVLTLTLQDGLGYSPLTAGLVFAPLAVTFAVASLIGPRLSVRWGHHVLTLGYGVNTVGTAVLLATVWLDGAETTGWELVAPLAIVGFGQGLGVSPLFGAALGEVPERAAGAAGGVLETASQLGMSLGVTVLGLVFSTALGDGPSVAVAHLNAFTTALVGNLALAVAALVLLRFLVRPRVQPNG</sequence>
<dbReference type="InterPro" id="IPR036259">
    <property type="entry name" value="MFS_trans_sf"/>
</dbReference>
<dbReference type="GO" id="GO:0022857">
    <property type="term" value="F:transmembrane transporter activity"/>
    <property type="evidence" value="ECO:0007669"/>
    <property type="project" value="InterPro"/>
</dbReference>
<feature type="transmembrane region" description="Helical" evidence="5">
    <location>
        <begin position="355"/>
        <end position="376"/>
    </location>
</feature>
<dbReference type="SUPFAM" id="SSF103473">
    <property type="entry name" value="MFS general substrate transporter"/>
    <property type="match status" value="1"/>
</dbReference>
<feature type="transmembrane region" description="Helical" evidence="5">
    <location>
        <begin position="185"/>
        <end position="205"/>
    </location>
</feature>
<feature type="transmembrane region" description="Helical" evidence="5">
    <location>
        <begin position="25"/>
        <end position="48"/>
    </location>
</feature>
<feature type="transmembrane region" description="Helical" evidence="5">
    <location>
        <begin position="248"/>
        <end position="267"/>
    </location>
</feature>
<dbReference type="PANTHER" id="PTHR42718:SF39">
    <property type="entry name" value="ACTINORHODIN TRANSPORTER-RELATED"/>
    <property type="match status" value="1"/>
</dbReference>
<feature type="domain" description="Major facilitator superfamily (MFS) profile" evidence="6">
    <location>
        <begin position="27"/>
        <end position="487"/>
    </location>
</feature>
<evidence type="ECO:0000256" key="5">
    <source>
        <dbReference type="SAM" id="Phobius"/>
    </source>
</evidence>
<dbReference type="Gene3D" id="1.20.1720.10">
    <property type="entry name" value="Multidrug resistance protein D"/>
    <property type="match status" value="1"/>
</dbReference>
<dbReference type="InterPro" id="IPR020846">
    <property type="entry name" value="MFS_dom"/>
</dbReference>
<feature type="transmembrane region" description="Helical" evidence="5">
    <location>
        <begin position="151"/>
        <end position="173"/>
    </location>
</feature>
<proteinExistence type="predicted"/>
<evidence type="ECO:0000256" key="1">
    <source>
        <dbReference type="ARBA" id="ARBA00004651"/>
    </source>
</evidence>
<dbReference type="Proteomes" id="UP000005087">
    <property type="component" value="Chromosome"/>
</dbReference>
<feature type="transmembrane region" description="Helical" evidence="5">
    <location>
        <begin position="460"/>
        <end position="483"/>
    </location>
</feature>
<organism evidence="7 8">
    <name type="scientific">Saccharomonospora glauca K62</name>
    <dbReference type="NCBI Taxonomy" id="928724"/>
    <lineage>
        <taxon>Bacteria</taxon>
        <taxon>Bacillati</taxon>
        <taxon>Actinomycetota</taxon>
        <taxon>Actinomycetes</taxon>
        <taxon>Pseudonocardiales</taxon>
        <taxon>Pseudonocardiaceae</taxon>
        <taxon>Saccharomonospora</taxon>
    </lineage>
</organism>
<evidence type="ECO:0000313" key="8">
    <source>
        <dbReference type="Proteomes" id="UP000005087"/>
    </source>
</evidence>
<accession>I1D320</accession>
<evidence type="ECO:0000259" key="6">
    <source>
        <dbReference type="PROSITE" id="PS50850"/>
    </source>
</evidence>
<name>I1D320_9PSEU</name>
<keyword evidence="8" id="KW-1185">Reference proteome</keyword>
<feature type="transmembrane region" description="Helical" evidence="5">
    <location>
        <begin position="323"/>
        <end position="343"/>
    </location>
</feature>
<keyword evidence="2 5" id="KW-0812">Transmembrane</keyword>
<dbReference type="CDD" id="cd17321">
    <property type="entry name" value="MFS_MMR_MDR_like"/>
    <property type="match status" value="1"/>
</dbReference>
<dbReference type="Pfam" id="PF07690">
    <property type="entry name" value="MFS_1"/>
    <property type="match status" value="1"/>
</dbReference>
<comment type="subcellular location">
    <subcellularLocation>
        <location evidence="1">Cell membrane</location>
        <topology evidence="1">Multi-pass membrane protein</topology>
    </subcellularLocation>
</comment>
<reference evidence="8" key="2">
    <citation type="submission" date="2012-01" db="EMBL/GenBank/DDBJ databases">
        <title>Noncontiguous Finished sequence of chromosome of Saccharomonospora glauca K62.</title>
        <authorList>
            <consortium name="US DOE Joint Genome Institute"/>
            <person name="Lucas S."/>
            <person name="Han J."/>
            <person name="Lapidus A."/>
            <person name="Cheng J.-F."/>
            <person name="Goodwin L."/>
            <person name="Pitluck S."/>
            <person name="Peters L."/>
            <person name="Mikhailova N."/>
            <person name="Held B."/>
            <person name="Detter J.C."/>
            <person name="Han C."/>
            <person name="Tapia R."/>
            <person name="Land M."/>
            <person name="Hauser L."/>
            <person name="Kyrpides N."/>
            <person name="Ivanova N."/>
            <person name="Pagani I."/>
            <person name="Brambilla E.-M."/>
            <person name="Klenk H.-P."/>
            <person name="Woyke T."/>
        </authorList>
    </citation>
    <scope>NUCLEOTIDE SEQUENCE [LARGE SCALE GENOMIC DNA]</scope>
    <source>
        <strain evidence="8">K62</strain>
    </source>
</reference>
<dbReference type="GO" id="GO:0005886">
    <property type="term" value="C:plasma membrane"/>
    <property type="evidence" value="ECO:0007669"/>
    <property type="project" value="UniProtKB-SubCell"/>
</dbReference>
<dbReference type="Gene3D" id="1.20.1250.20">
    <property type="entry name" value="MFS general substrate transporter like domains"/>
    <property type="match status" value="1"/>
</dbReference>
<dbReference type="PROSITE" id="PS50850">
    <property type="entry name" value="MFS"/>
    <property type="match status" value="1"/>
</dbReference>
<dbReference type="HOGENOM" id="CLU_000960_28_2_11"/>
<keyword evidence="4 5" id="KW-0472">Membrane</keyword>
<feature type="transmembrane region" description="Helical" evidence="5">
    <location>
        <begin position="217"/>
        <end position="236"/>
    </location>
</feature>
<feature type="transmembrane region" description="Helical" evidence="5">
    <location>
        <begin position="388"/>
        <end position="409"/>
    </location>
</feature>
<dbReference type="PRINTS" id="PR01036">
    <property type="entry name" value="TCRTETB"/>
</dbReference>
<evidence type="ECO:0000256" key="4">
    <source>
        <dbReference type="ARBA" id="ARBA00023136"/>
    </source>
</evidence>
<dbReference type="STRING" id="928724.SacglDRAFT_02451"/>
<dbReference type="eggNOG" id="COG0477">
    <property type="taxonomic scope" value="Bacteria"/>
</dbReference>
<dbReference type="InterPro" id="IPR011701">
    <property type="entry name" value="MFS"/>
</dbReference>
<dbReference type="OrthoDB" id="4532109at2"/>
<protein>
    <submittedName>
        <fullName evidence="7">Major Facilitator Superfamily transporter</fullName>
    </submittedName>
</protein>
<gene>
    <name evidence="7" type="ORF">SacglDRAFT_02451</name>
</gene>